<evidence type="ECO:0000313" key="8">
    <source>
        <dbReference type="EMBL" id="TKR94184.1"/>
    </source>
</evidence>
<organism evidence="8 9">
    <name type="scientific">Steinernema carpocapsae</name>
    <name type="common">Entomopathogenic nematode</name>
    <dbReference type="NCBI Taxonomy" id="34508"/>
    <lineage>
        <taxon>Eukaryota</taxon>
        <taxon>Metazoa</taxon>
        <taxon>Ecdysozoa</taxon>
        <taxon>Nematoda</taxon>
        <taxon>Chromadorea</taxon>
        <taxon>Rhabditida</taxon>
        <taxon>Tylenchina</taxon>
        <taxon>Panagrolaimomorpha</taxon>
        <taxon>Strongyloidoidea</taxon>
        <taxon>Steinernematidae</taxon>
        <taxon>Steinernema</taxon>
    </lineage>
</organism>
<sequence length="167" mass="18941">MNNNQMWMNPLTMNPVLWGSYWLQYLQATLSQQAPTQDQLVQVGQALNSGIPATPSPSLPPSSAETSPESAPSSNESPESKPRKRYPCPECGATVSRKFLLRGHMRVHTKEKPFQCRHCEKSFADASNRRVHEQIHAEKKFACADCGKRFAVNHYLTKHVQRKHKKN</sequence>
<evidence type="ECO:0000256" key="6">
    <source>
        <dbReference type="SAM" id="MobiDB-lite"/>
    </source>
</evidence>
<dbReference type="EMBL" id="AZBU02000002">
    <property type="protein sequence ID" value="TKR94184.1"/>
    <property type="molecule type" value="Genomic_DNA"/>
</dbReference>
<reference evidence="8 9" key="2">
    <citation type="journal article" date="2019" name="G3 (Bethesda)">
        <title>Hybrid Assembly of the Genome of the Entomopathogenic Nematode Steinernema carpocapsae Identifies the X-Chromosome.</title>
        <authorList>
            <person name="Serra L."/>
            <person name="Macchietto M."/>
            <person name="Macias-Munoz A."/>
            <person name="McGill C.J."/>
            <person name="Rodriguez I.M."/>
            <person name="Rodriguez B."/>
            <person name="Murad R."/>
            <person name="Mortazavi A."/>
        </authorList>
    </citation>
    <scope>NUCLEOTIDE SEQUENCE [LARGE SCALE GENOMIC DNA]</scope>
    <source>
        <strain evidence="8 9">ALL</strain>
    </source>
</reference>
<dbReference type="GO" id="GO:0000981">
    <property type="term" value="F:DNA-binding transcription factor activity, RNA polymerase II-specific"/>
    <property type="evidence" value="ECO:0007669"/>
    <property type="project" value="TreeGrafter"/>
</dbReference>
<keyword evidence="9" id="KW-1185">Reference proteome</keyword>
<evidence type="ECO:0000256" key="1">
    <source>
        <dbReference type="ARBA" id="ARBA00022723"/>
    </source>
</evidence>
<name>A0A4U5PDR3_STECR</name>
<dbReference type="InterPro" id="IPR013087">
    <property type="entry name" value="Znf_C2H2_type"/>
</dbReference>
<evidence type="ECO:0000256" key="5">
    <source>
        <dbReference type="PROSITE-ProRule" id="PRU00042"/>
    </source>
</evidence>
<dbReference type="PROSITE" id="PS50157">
    <property type="entry name" value="ZINC_FINGER_C2H2_2"/>
    <property type="match status" value="3"/>
</dbReference>
<keyword evidence="2" id="KW-0677">Repeat</keyword>
<keyword evidence="4" id="KW-0862">Zinc</keyword>
<keyword evidence="1" id="KW-0479">Metal-binding</keyword>
<evidence type="ECO:0000313" key="9">
    <source>
        <dbReference type="Proteomes" id="UP000298663"/>
    </source>
</evidence>
<dbReference type="SUPFAM" id="SSF57667">
    <property type="entry name" value="beta-beta-alpha zinc fingers"/>
    <property type="match status" value="2"/>
</dbReference>
<dbReference type="Proteomes" id="UP000298663">
    <property type="component" value="Unassembled WGS sequence"/>
</dbReference>
<feature type="domain" description="C2H2-type" evidence="7">
    <location>
        <begin position="114"/>
        <end position="141"/>
    </location>
</feature>
<dbReference type="PROSITE" id="PS00028">
    <property type="entry name" value="ZINC_FINGER_C2H2_1"/>
    <property type="match status" value="3"/>
</dbReference>
<keyword evidence="3 5" id="KW-0863">Zinc-finger</keyword>
<dbReference type="Gene3D" id="3.30.160.60">
    <property type="entry name" value="Classic Zinc Finger"/>
    <property type="match status" value="3"/>
</dbReference>
<dbReference type="GO" id="GO:0008270">
    <property type="term" value="F:zinc ion binding"/>
    <property type="evidence" value="ECO:0007669"/>
    <property type="project" value="UniProtKB-KW"/>
</dbReference>
<dbReference type="AlphaFoldDB" id="A0A4U5PDR3"/>
<evidence type="ECO:0000259" key="7">
    <source>
        <dbReference type="PROSITE" id="PS50157"/>
    </source>
</evidence>
<evidence type="ECO:0000256" key="3">
    <source>
        <dbReference type="ARBA" id="ARBA00022771"/>
    </source>
</evidence>
<dbReference type="FunFam" id="3.30.160.60:FF:000100">
    <property type="entry name" value="Zinc finger 45-like"/>
    <property type="match status" value="2"/>
</dbReference>
<dbReference type="OrthoDB" id="5428132at2759"/>
<proteinExistence type="predicted"/>
<feature type="compositionally biased region" description="Low complexity" evidence="6">
    <location>
        <begin position="61"/>
        <end position="77"/>
    </location>
</feature>
<feature type="domain" description="C2H2-type" evidence="7">
    <location>
        <begin position="86"/>
        <end position="113"/>
    </location>
</feature>
<evidence type="ECO:0000256" key="4">
    <source>
        <dbReference type="ARBA" id="ARBA00022833"/>
    </source>
</evidence>
<dbReference type="SMART" id="SM00355">
    <property type="entry name" value="ZnF_C2H2"/>
    <property type="match status" value="3"/>
</dbReference>
<accession>A0A4U5PDR3</accession>
<dbReference type="InterPro" id="IPR036236">
    <property type="entry name" value="Znf_C2H2_sf"/>
</dbReference>
<dbReference type="PANTHER" id="PTHR23235">
    <property type="entry name" value="KRUEPPEL-LIKE TRANSCRIPTION FACTOR"/>
    <property type="match status" value="1"/>
</dbReference>
<gene>
    <name evidence="8" type="ORF">L596_008503</name>
</gene>
<reference evidence="8 9" key="1">
    <citation type="journal article" date="2015" name="Genome Biol.">
        <title>Comparative genomics of Steinernema reveals deeply conserved gene regulatory networks.</title>
        <authorList>
            <person name="Dillman A.R."/>
            <person name="Macchietto M."/>
            <person name="Porter C.F."/>
            <person name="Rogers A."/>
            <person name="Williams B."/>
            <person name="Antoshechkin I."/>
            <person name="Lee M.M."/>
            <person name="Goodwin Z."/>
            <person name="Lu X."/>
            <person name="Lewis E.E."/>
            <person name="Goodrich-Blair H."/>
            <person name="Stock S.P."/>
            <person name="Adams B.J."/>
            <person name="Sternberg P.W."/>
            <person name="Mortazavi A."/>
        </authorList>
    </citation>
    <scope>NUCLEOTIDE SEQUENCE [LARGE SCALE GENOMIC DNA]</scope>
    <source>
        <strain evidence="8 9">ALL</strain>
    </source>
</reference>
<dbReference type="GO" id="GO:0000978">
    <property type="term" value="F:RNA polymerase II cis-regulatory region sequence-specific DNA binding"/>
    <property type="evidence" value="ECO:0007669"/>
    <property type="project" value="TreeGrafter"/>
</dbReference>
<comment type="caution">
    <text evidence="8">The sequence shown here is derived from an EMBL/GenBank/DDBJ whole genome shotgun (WGS) entry which is preliminary data.</text>
</comment>
<dbReference type="PANTHER" id="PTHR23235:SF120">
    <property type="entry name" value="KRUPPEL-LIKE FACTOR 15"/>
    <property type="match status" value="1"/>
</dbReference>
<dbReference type="FunFam" id="3.30.160.60:FF:000110">
    <property type="entry name" value="Zinc finger protein-like"/>
    <property type="match status" value="1"/>
</dbReference>
<protein>
    <recommendedName>
        <fullName evidence="7">C2H2-type domain-containing protein</fullName>
    </recommendedName>
</protein>
<dbReference type="STRING" id="34508.A0A4U5PDR3"/>
<dbReference type="Pfam" id="PF00096">
    <property type="entry name" value="zf-C2H2"/>
    <property type="match status" value="3"/>
</dbReference>
<evidence type="ECO:0000256" key="2">
    <source>
        <dbReference type="ARBA" id="ARBA00022737"/>
    </source>
</evidence>
<feature type="region of interest" description="Disordered" evidence="6">
    <location>
        <begin position="48"/>
        <end position="90"/>
    </location>
</feature>
<feature type="domain" description="C2H2-type" evidence="7">
    <location>
        <begin position="141"/>
        <end position="167"/>
    </location>
</feature>